<evidence type="ECO:0000256" key="5">
    <source>
        <dbReference type="ARBA" id="ARBA00022679"/>
    </source>
</evidence>
<dbReference type="Proteomes" id="UP000823892">
    <property type="component" value="Unassembled WGS sequence"/>
</dbReference>
<evidence type="ECO:0000259" key="12">
    <source>
        <dbReference type="PROSITE" id="PS50109"/>
    </source>
</evidence>
<dbReference type="GO" id="GO:0004721">
    <property type="term" value="F:phosphoprotein phosphatase activity"/>
    <property type="evidence" value="ECO:0007669"/>
    <property type="project" value="TreeGrafter"/>
</dbReference>
<keyword evidence="6 11" id="KW-0812">Transmembrane</keyword>
<protein>
    <recommendedName>
        <fullName evidence="3">histidine kinase</fullName>
        <ecNumber evidence="3">2.7.13.3</ecNumber>
    </recommendedName>
</protein>
<dbReference type="PANTHER" id="PTHR45453:SF2">
    <property type="entry name" value="HISTIDINE KINASE"/>
    <property type="match status" value="1"/>
</dbReference>
<evidence type="ECO:0000256" key="3">
    <source>
        <dbReference type="ARBA" id="ARBA00012438"/>
    </source>
</evidence>
<evidence type="ECO:0000256" key="2">
    <source>
        <dbReference type="ARBA" id="ARBA00004651"/>
    </source>
</evidence>
<evidence type="ECO:0000256" key="4">
    <source>
        <dbReference type="ARBA" id="ARBA00022475"/>
    </source>
</evidence>
<comment type="catalytic activity">
    <reaction evidence="1">
        <text>ATP + protein L-histidine = ADP + protein N-phospho-L-histidine.</text>
        <dbReference type="EC" id="2.7.13.3"/>
    </reaction>
</comment>
<evidence type="ECO:0000256" key="6">
    <source>
        <dbReference type="ARBA" id="ARBA00022692"/>
    </source>
</evidence>
<dbReference type="SMART" id="SM00387">
    <property type="entry name" value="HATPase_c"/>
    <property type="match status" value="1"/>
</dbReference>
<dbReference type="Gene3D" id="3.30.565.10">
    <property type="entry name" value="Histidine kinase-like ATPase, C-terminal domain"/>
    <property type="match status" value="1"/>
</dbReference>
<sequence>MKVLTAYIRQHKRAVAFYFIAMAVFFILLFFYRLPVAAWAYGAVLCLAFGLILAVPDYLKFRKKHQGLCRLEGQQEITDTGLLPDPEGLLEQDYQGLIAGLLEKEKDTQDRLNRRYQDMSDYYTMWAHQVKTPIAALKLSLENEDSSLAREVRGEVTRIDQYVDMAMCYLRLDSETTDYVFEECEIDRILRQAVRKFSSSFIQKKIRLEYEPVDWKVVTDEKWLLFVIEQILSNSLKYTRSQGKVVIERQEGEILCIRDNGIGIAPEDIPRIFEKGYTGYNGRNDKKASGLGLYLCRRICENLGYRIWASSSVGEGTAIYIDLKRRLTKM</sequence>
<accession>A0A9D2QR07</accession>
<gene>
    <name evidence="13" type="ORF">H9914_03475</name>
</gene>
<organism evidence="13 14">
    <name type="scientific">Candidatus Blautia avicola</name>
    <dbReference type="NCBI Taxonomy" id="2838483"/>
    <lineage>
        <taxon>Bacteria</taxon>
        <taxon>Bacillati</taxon>
        <taxon>Bacillota</taxon>
        <taxon>Clostridia</taxon>
        <taxon>Lachnospirales</taxon>
        <taxon>Lachnospiraceae</taxon>
        <taxon>Blautia</taxon>
    </lineage>
</organism>
<dbReference type="SUPFAM" id="SSF55874">
    <property type="entry name" value="ATPase domain of HSP90 chaperone/DNA topoisomerase II/histidine kinase"/>
    <property type="match status" value="1"/>
</dbReference>
<evidence type="ECO:0000313" key="13">
    <source>
        <dbReference type="EMBL" id="HJD28043.1"/>
    </source>
</evidence>
<evidence type="ECO:0000313" key="14">
    <source>
        <dbReference type="Proteomes" id="UP000823892"/>
    </source>
</evidence>
<evidence type="ECO:0000256" key="7">
    <source>
        <dbReference type="ARBA" id="ARBA00022777"/>
    </source>
</evidence>
<evidence type="ECO:0000256" key="10">
    <source>
        <dbReference type="ARBA" id="ARBA00023136"/>
    </source>
</evidence>
<evidence type="ECO:0000256" key="11">
    <source>
        <dbReference type="SAM" id="Phobius"/>
    </source>
</evidence>
<feature type="transmembrane region" description="Helical" evidence="11">
    <location>
        <begin position="15"/>
        <end position="32"/>
    </location>
</feature>
<feature type="domain" description="Histidine kinase" evidence="12">
    <location>
        <begin position="125"/>
        <end position="327"/>
    </location>
</feature>
<dbReference type="InterPro" id="IPR036890">
    <property type="entry name" value="HATPase_C_sf"/>
</dbReference>
<dbReference type="Pfam" id="PF02518">
    <property type="entry name" value="HATPase_c"/>
    <property type="match status" value="1"/>
</dbReference>
<dbReference type="InterPro" id="IPR005467">
    <property type="entry name" value="His_kinase_dom"/>
</dbReference>
<keyword evidence="7 13" id="KW-0418">Kinase</keyword>
<dbReference type="PROSITE" id="PS50109">
    <property type="entry name" value="HIS_KIN"/>
    <property type="match status" value="1"/>
</dbReference>
<name>A0A9D2QR07_9FIRM</name>
<comment type="caution">
    <text evidence="13">The sequence shown here is derived from an EMBL/GenBank/DDBJ whole genome shotgun (WGS) entry which is preliminary data.</text>
</comment>
<dbReference type="EMBL" id="DWUY01000077">
    <property type="protein sequence ID" value="HJD28043.1"/>
    <property type="molecule type" value="Genomic_DNA"/>
</dbReference>
<feature type="transmembrane region" description="Helical" evidence="11">
    <location>
        <begin position="38"/>
        <end position="59"/>
    </location>
</feature>
<dbReference type="EC" id="2.7.13.3" evidence="3"/>
<dbReference type="AlphaFoldDB" id="A0A9D2QR07"/>
<reference evidence="13" key="1">
    <citation type="journal article" date="2021" name="PeerJ">
        <title>Extensive microbial diversity within the chicken gut microbiome revealed by metagenomics and culture.</title>
        <authorList>
            <person name="Gilroy R."/>
            <person name="Ravi A."/>
            <person name="Getino M."/>
            <person name="Pursley I."/>
            <person name="Horton D.L."/>
            <person name="Alikhan N.F."/>
            <person name="Baker D."/>
            <person name="Gharbi K."/>
            <person name="Hall N."/>
            <person name="Watson M."/>
            <person name="Adriaenssens E.M."/>
            <person name="Foster-Nyarko E."/>
            <person name="Jarju S."/>
            <person name="Secka A."/>
            <person name="Antonio M."/>
            <person name="Oren A."/>
            <person name="Chaudhuri R.R."/>
            <person name="La Ragione R."/>
            <person name="Hildebrand F."/>
            <person name="Pallen M.J."/>
        </authorList>
    </citation>
    <scope>NUCLEOTIDE SEQUENCE</scope>
    <source>
        <strain evidence="13">ChiBcec6-4105</strain>
    </source>
</reference>
<dbReference type="InterPro" id="IPR050351">
    <property type="entry name" value="BphY/WalK/GraS-like"/>
</dbReference>
<proteinExistence type="predicted"/>
<keyword evidence="9" id="KW-0902">Two-component regulatory system</keyword>
<keyword evidence="10 11" id="KW-0472">Membrane</keyword>
<dbReference type="PANTHER" id="PTHR45453">
    <property type="entry name" value="PHOSPHATE REGULON SENSOR PROTEIN PHOR"/>
    <property type="match status" value="1"/>
</dbReference>
<evidence type="ECO:0000256" key="8">
    <source>
        <dbReference type="ARBA" id="ARBA00022989"/>
    </source>
</evidence>
<reference evidence="13" key="2">
    <citation type="submission" date="2021-04" db="EMBL/GenBank/DDBJ databases">
        <authorList>
            <person name="Gilroy R."/>
        </authorList>
    </citation>
    <scope>NUCLEOTIDE SEQUENCE</scope>
    <source>
        <strain evidence="13">ChiBcec6-4105</strain>
    </source>
</reference>
<dbReference type="GO" id="GO:0005886">
    <property type="term" value="C:plasma membrane"/>
    <property type="evidence" value="ECO:0007669"/>
    <property type="project" value="UniProtKB-SubCell"/>
</dbReference>
<keyword evidence="8 11" id="KW-1133">Transmembrane helix</keyword>
<dbReference type="GO" id="GO:0016036">
    <property type="term" value="P:cellular response to phosphate starvation"/>
    <property type="evidence" value="ECO:0007669"/>
    <property type="project" value="TreeGrafter"/>
</dbReference>
<dbReference type="GO" id="GO:0000155">
    <property type="term" value="F:phosphorelay sensor kinase activity"/>
    <property type="evidence" value="ECO:0007669"/>
    <property type="project" value="TreeGrafter"/>
</dbReference>
<dbReference type="PRINTS" id="PR00344">
    <property type="entry name" value="BCTRLSENSOR"/>
</dbReference>
<keyword evidence="5" id="KW-0808">Transferase</keyword>
<dbReference type="InterPro" id="IPR004358">
    <property type="entry name" value="Sig_transdc_His_kin-like_C"/>
</dbReference>
<comment type="subcellular location">
    <subcellularLocation>
        <location evidence="2">Cell membrane</location>
        <topology evidence="2">Multi-pass membrane protein</topology>
    </subcellularLocation>
</comment>
<dbReference type="InterPro" id="IPR003594">
    <property type="entry name" value="HATPase_dom"/>
</dbReference>
<evidence type="ECO:0000256" key="1">
    <source>
        <dbReference type="ARBA" id="ARBA00000085"/>
    </source>
</evidence>
<evidence type="ECO:0000256" key="9">
    <source>
        <dbReference type="ARBA" id="ARBA00023012"/>
    </source>
</evidence>
<keyword evidence="4" id="KW-1003">Cell membrane</keyword>